<feature type="compositionally biased region" description="Polar residues" evidence="7">
    <location>
        <begin position="943"/>
        <end position="955"/>
    </location>
</feature>
<evidence type="ECO:0000313" key="9">
    <source>
        <dbReference type="Ensembl" id="ENSNFUP00015006102.1"/>
    </source>
</evidence>
<evidence type="ECO:0000256" key="2">
    <source>
        <dbReference type="ARBA" id="ARBA00004906"/>
    </source>
</evidence>
<dbReference type="PANTHER" id="PTHR12622">
    <property type="entry name" value="DELTEX-RELATED"/>
    <property type="match status" value="1"/>
</dbReference>
<feature type="region of interest" description="Disordered" evidence="7">
    <location>
        <begin position="449"/>
        <end position="499"/>
    </location>
</feature>
<dbReference type="GeneTree" id="ENSGT00940000154578"/>
<feature type="compositionally biased region" description="Polar residues" evidence="7">
    <location>
        <begin position="616"/>
        <end position="649"/>
    </location>
</feature>
<feature type="compositionally biased region" description="Polar residues" evidence="7">
    <location>
        <begin position="528"/>
        <end position="537"/>
    </location>
</feature>
<gene>
    <name evidence="9" type="primary">si:busm1-163l24.3</name>
</gene>
<name>A0A8C6KIB1_NOTFU</name>
<dbReference type="GO" id="GO:0007219">
    <property type="term" value="P:Notch signaling pathway"/>
    <property type="evidence" value="ECO:0007669"/>
    <property type="project" value="InterPro"/>
</dbReference>
<feature type="domain" description="RRM" evidence="8">
    <location>
        <begin position="71"/>
        <end position="153"/>
    </location>
</feature>
<accession>A0A8C6KIB1</accession>
<dbReference type="GO" id="GO:0003723">
    <property type="term" value="F:RNA binding"/>
    <property type="evidence" value="ECO:0007669"/>
    <property type="project" value="UniProtKB-UniRule"/>
</dbReference>
<evidence type="ECO:0000256" key="3">
    <source>
        <dbReference type="ARBA" id="ARBA00012483"/>
    </source>
</evidence>
<dbReference type="GO" id="GO:0046872">
    <property type="term" value="F:metal ion binding"/>
    <property type="evidence" value="ECO:0007669"/>
    <property type="project" value="UniProtKB-KW"/>
</dbReference>
<protein>
    <recommendedName>
        <fullName evidence="3">RING-type E3 ubiquitin transferase</fullName>
        <ecNumber evidence="3">2.3.2.27</ecNumber>
    </recommendedName>
</protein>
<dbReference type="Gene3D" id="3.30.390.130">
    <property type="match status" value="1"/>
</dbReference>
<feature type="region of interest" description="Disordered" evidence="7">
    <location>
        <begin position="522"/>
        <end position="542"/>
    </location>
</feature>
<dbReference type="InterPro" id="IPR039399">
    <property type="entry name" value="Deltex_C_sf"/>
</dbReference>
<evidence type="ECO:0000256" key="6">
    <source>
        <dbReference type="PROSITE-ProRule" id="PRU00176"/>
    </source>
</evidence>
<sequence length="1127" mass="124230">MFYVTCHILFVKVDFLIIINSDTQMCHTCEPFGFSELIFVLSIAVGSCRHGAAFSHSALIVLLQQMAGPGRTVRVSGLPADIQSNRLQDKLFIHFLRARNGGGEVNSVVIVKSEPPSALVTFEDSTVAQRVIQRSWHILEVDGKKYKLTATRHQESLDPDQVVLSLSATVDYSQLPGGVEILTNLWNNHKEIQISYAAAETHCTLLGSYSKVHAALAQLLDYSGGPEQVENKDSGQPFPSCSTSVQTSQKPQVWEDQSRKPKQKDKRKNGNTDRALDKENSSSNRNVGPNTEGAMLPSPTAFMEDFTLVVDADMFQYLQEHCKKEYQQILSQNGVEVVNATNQGVTTLFLKAADTAATESGRVHLEQAKKAISRLYEENEAKTCKDQLPKSILCPRGGLQKALENLSVRFPKLLLNEDEQNIYFIGCDKDVSEAKSILLLDHDNVRDKKEDATSPWFNSSQSPSHAEEARVPSTFPSPLAYSDEKTSQMLRSEEEDLRAEGSRRYKLAARFKDSGLGGLGSRPADFTIRSNSSPSRPTHQRPVLGYDVFSEPAGISGGALSRAQNTGGDILFKTGSPSYVAMQSSTSLIDSPSKNSPSSFGNSDFSESTVLPPFGSGSTLRRASSFSGTPQRKAQVVGQMSQDDSSKPTVATRERSSSFGGQTVGGKQEIHVPEVSVSQVMWQYIKEAYSTRLEDLAADVHLEETISQGGRDLKINVTGPDSSKVRLCQERLCKLVQMVSADFSVHEIRLSELRVSSPQDETLQACCTEVRSRFKKVSIYIGAKSLYLTGPHQLCSQVATTLKEVFSGESEPHHFSSPSVPLWSSASSSQIHQSFSPQLNNASQVGLETQTDSQQWTSTYKSDFGEKGIVNGVYSKTPARQEQMTQEKLKVTRMDDRQRAEQSVSLTRNHSVPVNGVSSVAASKDRTIHATHTDSTRQRDAEVQNTSEESGSGQLQHCVCGEKGPSLMRTKCGVTLCQRCLETIHYKCRVCPEPEQRPRGIKGEMKTSRLNISLPGHNKDMTIKITYCIPDGIQGDDDPSPRKPFRGGVFEAYLPFSEKGKRLVPRLKEAFRQGFTFTVRGKGAEAKVDWDRIPHKTSLQGGKAQKGYPDSTYLMHLSTILTSYGIE</sequence>
<keyword evidence="6" id="KW-0694">RNA-binding</keyword>
<evidence type="ECO:0000256" key="4">
    <source>
        <dbReference type="ARBA" id="ARBA00022679"/>
    </source>
</evidence>
<dbReference type="Ensembl" id="ENSNFUT00015006430.1">
    <property type="protein sequence ID" value="ENSNFUP00015006102.1"/>
    <property type="gene ID" value="ENSNFUG00015003059.1"/>
</dbReference>
<evidence type="ECO:0000313" key="10">
    <source>
        <dbReference type="Proteomes" id="UP000694548"/>
    </source>
</evidence>
<evidence type="ECO:0000259" key="8">
    <source>
        <dbReference type="PROSITE" id="PS50102"/>
    </source>
</evidence>
<feature type="region of interest" description="Disordered" evidence="7">
    <location>
        <begin position="583"/>
        <end position="665"/>
    </location>
</feature>
<dbReference type="InterPro" id="IPR000504">
    <property type="entry name" value="RRM_dom"/>
</dbReference>
<dbReference type="GO" id="GO:0016567">
    <property type="term" value="P:protein ubiquitination"/>
    <property type="evidence" value="ECO:0007669"/>
    <property type="project" value="UniProtKB-UniPathway"/>
</dbReference>
<keyword evidence="10" id="KW-1185">Reference proteome</keyword>
<evidence type="ECO:0000256" key="5">
    <source>
        <dbReference type="ARBA" id="ARBA00022723"/>
    </source>
</evidence>
<dbReference type="PROSITE" id="PS50102">
    <property type="entry name" value="RRM"/>
    <property type="match status" value="1"/>
</dbReference>
<feature type="compositionally biased region" description="Polar residues" evidence="7">
    <location>
        <begin position="583"/>
        <end position="609"/>
    </location>
</feature>
<reference evidence="9" key="3">
    <citation type="submission" date="2025-09" db="UniProtKB">
        <authorList>
            <consortium name="Ensembl"/>
        </authorList>
    </citation>
    <scope>IDENTIFICATION</scope>
</reference>
<dbReference type="EC" id="2.3.2.27" evidence="3"/>
<comment type="catalytic activity">
    <reaction evidence="1">
        <text>S-ubiquitinyl-[E2 ubiquitin-conjugating enzyme]-L-cysteine + [acceptor protein]-L-lysine = [E2 ubiquitin-conjugating enzyme]-L-cysteine + N(6)-ubiquitinyl-[acceptor protein]-L-lysine.</text>
        <dbReference type="EC" id="2.3.2.27"/>
    </reaction>
</comment>
<keyword evidence="4" id="KW-0808">Transferase</keyword>
<evidence type="ECO:0000256" key="7">
    <source>
        <dbReference type="SAM" id="MobiDB-lite"/>
    </source>
</evidence>
<dbReference type="InterPro" id="IPR039398">
    <property type="entry name" value="Deltex_fam"/>
</dbReference>
<dbReference type="GO" id="GO:0061630">
    <property type="term" value="F:ubiquitin protein ligase activity"/>
    <property type="evidence" value="ECO:0007669"/>
    <property type="project" value="UniProtKB-EC"/>
</dbReference>
<dbReference type="UniPathway" id="UPA00143"/>
<evidence type="ECO:0000256" key="1">
    <source>
        <dbReference type="ARBA" id="ARBA00000900"/>
    </source>
</evidence>
<keyword evidence="5" id="KW-0479">Metal-binding</keyword>
<dbReference type="Pfam" id="PF23085">
    <property type="entry name" value="RRM_PARP14_3"/>
    <property type="match status" value="1"/>
</dbReference>
<dbReference type="InterPro" id="IPR039396">
    <property type="entry name" value="Deltex_C"/>
</dbReference>
<dbReference type="InterPro" id="IPR035979">
    <property type="entry name" value="RBD_domain_sf"/>
</dbReference>
<dbReference type="Proteomes" id="UP000694548">
    <property type="component" value="Chromosome sgr05"/>
</dbReference>
<feature type="region of interest" description="Disordered" evidence="7">
    <location>
        <begin position="921"/>
        <end position="955"/>
    </location>
</feature>
<dbReference type="AlphaFoldDB" id="A0A8C6KIB1"/>
<reference evidence="9" key="1">
    <citation type="submission" date="2014-08" db="EMBL/GenBank/DDBJ databases">
        <authorList>
            <person name="Senf B."/>
            <person name="Petzold A."/>
            <person name="Downie B.R."/>
            <person name="Koch P."/>
            <person name="Platzer M."/>
        </authorList>
    </citation>
    <scope>NUCLEOTIDE SEQUENCE [LARGE SCALE GENOMIC DNA]</scope>
    <source>
        <strain evidence="9">GRZ</strain>
    </source>
</reference>
<feature type="compositionally biased region" description="Basic and acidic residues" evidence="7">
    <location>
        <begin position="268"/>
        <end position="280"/>
    </location>
</feature>
<proteinExistence type="predicted"/>
<dbReference type="SUPFAM" id="SSF54928">
    <property type="entry name" value="RNA-binding domain, RBD"/>
    <property type="match status" value="1"/>
</dbReference>
<feature type="compositionally biased region" description="Polar residues" evidence="7">
    <location>
        <begin position="455"/>
        <end position="464"/>
    </location>
</feature>
<feature type="compositionally biased region" description="Basic and acidic residues" evidence="7">
    <location>
        <begin position="923"/>
        <end position="942"/>
    </location>
</feature>
<feature type="region of interest" description="Disordered" evidence="7">
    <location>
        <begin position="227"/>
        <end position="298"/>
    </location>
</feature>
<dbReference type="Gene3D" id="3.30.70.330">
    <property type="match status" value="1"/>
</dbReference>
<dbReference type="InterPro" id="IPR012677">
    <property type="entry name" value="Nucleotide-bd_a/b_plait_sf"/>
</dbReference>
<dbReference type="Pfam" id="PF18102">
    <property type="entry name" value="DTC"/>
    <property type="match status" value="1"/>
</dbReference>
<feature type="compositionally biased region" description="Polar residues" evidence="7">
    <location>
        <begin position="237"/>
        <end position="251"/>
    </location>
</feature>
<comment type="pathway">
    <text evidence="2">Protein modification; protein ubiquitination.</text>
</comment>
<reference evidence="9" key="2">
    <citation type="submission" date="2025-08" db="UniProtKB">
        <authorList>
            <consortium name="Ensembl"/>
        </authorList>
    </citation>
    <scope>IDENTIFICATION</scope>
</reference>
<organism evidence="9 10">
    <name type="scientific">Nothobranchius furzeri</name>
    <name type="common">Turquoise killifish</name>
    <dbReference type="NCBI Taxonomy" id="105023"/>
    <lineage>
        <taxon>Eukaryota</taxon>
        <taxon>Metazoa</taxon>
        <taxon>Chordata</taxon>
        <taxon>Craniata</taxon>
        <taxon>Vertebrata</taxon>
        <taxon>Euteleostomi</taxon>
        <taxon>Actinopterygii</taxon>
        <taxon>Neopterygii</taxon>
        <taxon>Teleostei</taxon>
        <taxon>Neoteleostei</taxon>
        <taxon>Acanthomorphata</taxon>
        <taxon>Ovalentaria</taxon>
        <taxon>Atherinomorphae</taxon>
        <taxon>Cyprinodontiformes</taxon>
        <taxon>Nothobranchiidae</taxon>
        <taxon>Nothobranchius</taxon>
    </lineage>
</organism>